<accession>A0A928KUD6</accession>
<gene>
    <name evidence="1" type="ORF">E7512_11595</name>
</gene>
<sequence>MDYTIEEIARLYSALQVNKTQWFEHLQRPYNIKDINQAEEEIRTIEPLMEKVKKDYLSHGGDPSALL</sequence>
<dbReference type="RefSeq" id="WP_326840731.1">
    <property type="nucleotide sequence ID" value="NZ_SVNY01000006.1"/>
</dbReference>
<protein>
    <submittedName>
        <fullName evidence="1">Uncharacterized protein</fullName>
    </submittedName>
</protein>
<dbReference type="Proteomes" id="UP000754750">
    <property type="component" value="Unassembled WGS sequence"/>
</dbReference>
<dbReference type="AlphaFoldDB" id="A0A928KUD6"/>
<name>A0A928KUD6_9FIRM</name>
<proteinExistence type="predicted"/>
<evidence type="ECO:0000313" key="2">
    <source>
        <dbReference type="Proteomes" id="UP000754750"/>
    </source>
</evidence>
<reference evidence="1" key="1">
    <citation type="submission" date="2019-04" db="EMBL/GenBank/DDBJ databases">
        <title>Evolution of Biomass-Degrading Anaerobic Consortia Revealed by Metagenomics.</title>
        <authorList>
            <person name="Peng X."/>
        </authorList>
    </citation>
    <scope>NUCLEOTIDE SEQUENCE</scope>
    <source>
        <strain evidence="1">SIG551</strain>
    </source>
</reference>
<evidence type="ECO:0000313" key="1">
    <source>
        <dbReference type="EMBL" id="MBE6834198.1"/>
    </source>
</evidence>
<dbReference type="EMBL" id="SVNY01000006">
    <property type="protein sequence ID" value="MBE6834198.1"/>
    <property type="molecule type" value="Genomic_DNA"/>
</dbReference>
<comment type="caution">
    <text evidence="1">The sequence shown here is derived from an EMBL/GenBank/DDBJ whole genome shotgun (WGS) entry which is preliminary data.</text>
</comment>
<organism evidence="1 2">
    <name type="scientific">Faecalispora sporosphaeroides</name>
    <dbReference type="NCBI Taxonomy" id="1549"/>
    <lineage>
        <taxon>Bacteria</taxon>
        <taxon>Bacillati</taxon>
        <taxon>Bacillota</taxon>
        <taxon>Clostridia</taxon>
        <taxon>Eubacteriales</taxon>
        <taxon>Oscillospiraceae</taxon>
        <taxon>Faecalispora</taxon>
    </lineage>
</organism>